<evidence type="ECO:0008006" key="3">
    <source>
        <dbReference type="Google" id="ProtNLM"/>
    </source>
</evidence>
<sequence>MTNALASASRVNQPFDYKYNRDGWISIAINMGSSRKAVLFISKSDSEEDIAKIRDMLLNAGIEFIEYNIDEEPAGCCGGFRTETPSLFAPEGIFRGVDGIVGYIKARMDGSLYSSESAYW</sequence>
<protein>
    <recommendedName>
        <fullName evidence="3">Glutaredoxin</fullName>
    </recommendedName>
</protein>
<dbReference type="EMBL" id="LT981265">
    <property type="protein sequence ID" value="SPC34795.1"/>
    <property type="molecule type" value="Genomic_DNA"/>
</dbReference>
<evidence type="ECO:0000313" key="1">
    <source>
        <dbReference type="EMBL" id="SPC34795.1"/>
    </source>
</evidence>
<dbReference type="Proteomes" id="UP000236248">
    <property type="component" value="Chromosome NCAV"/>
</dbReference>
<accession>A0A2K5AT28</accession>
<organism evidence="1 2">
    <name type="scientific">Candidatus Nitrosocaldus cavascurensis</name>
    <dbReference type="NCBI Taxonomy" id="2058097"/>
    <lineage>
        <taxon>Archaea</taxon>
        <taxon>Nitrososphaerota</taxon>
        <taxon>Nitrososphaeria</taxon>
        <taxon>Candidatus Nitrosocaldales</taxon>
        <taxon>Candidatus Nitrosocaldaceae</taxon>
        <taxon>Candidatus Nitrosocaldus</taxon>
    </lineage>
</organism>
<evidence type="ECO:0000313" key="2">
    <source>
        <dbReference type="Proteomes" id="UP000236248"/>
    </source>
</evidence>
<name>A0A2K5AT28_9ARCH</name>
<dbReference type="AlphaFoldDB" id="A0A2K5AT28"/>
<reference evidence="2" key="1">
    <citation type="submission" date="2018-01" db="EMBL/GenBank/DDBJ databases">
        <authorList>
            <person name="Kerou L M."/>
        </authorList>
    </citation>
    <scope>NUCLEOTIDE SEQUENCE [LARGE SCALE GENOMIC DNA]</scope>
    <source>
        <strain evidence="2">SCU2</strain>
    </source>
</reference>
<keyword evidence="2" id="KW-1185">Reference proteome</keyword>
<dbReference type="KEGG" id="ncv:NCAV_1632"/>
<gene>
    <name evidence="1" type="ORF">NCAV_1632</name>
</gene>
<proteinExistence type="predicted"/>